<accession>A0A1L9PVR7</accession>
<organism evidence="2 3">
    <name type="scientific">Aspergillus versicolor CBS 583.65</name>
    <dbReference type="NCBI Taxonomy" id="1036611"/>
    <lineage>
        <taxon>Eukaryota</taxon>
        <taxon>Fungi</taxon>
        <taxon>Dikarya</taxon>
        <taxon>Ascomycota</taxon>
        <taxon>Pezizomycotina</taxon>
        <taxon>Eurotiomycetes</taxon>
        <taxon>Eurotiomycetidae</taxon>
        <taxon>Eurotiales</taxon>
        <taxon>Aspergillaceae</taxon>
        <taxon>Aspergillus</taxon>
        <taxon>Aspergillus subgen. Nidulantes</taxon>
    </lineage>
</organism>
<dbReference type="InterPro" id="IPR002018">
    <property type="entry name" value="CarbesteraseB"/>
</dbReference>
<dbReference type="Proteomes" id="UP000184073">
    <property type="component" value="Unassembled WGS sequence"/>
</dbReference>
<dbReference type="AlphaFoldDB" id="A0A1L9PVR7"/>
<evidence type="ECO:0000313" key="2">
    <source>
        <dbReference type="EMBL" id="OJJ05525.1"/>
    </source>
</evidence>
<dbReference type="PANTHER" id="PTHR43142">
    <property type="entry name" value="CARBOXYLIC ESTER HYDROLASE"/>
    <property type="match status" value="1"/>
</dbReference>
<dbReference type="SUPFAM" id="SSF53474">
    <property type="entry name" value="alpha/beta-Hydrolases"/>
    <property type="match status" value="1"/>
</dbReference>
<dbReference type="EMBL" id="KV878133">
    <property type="protein sequence ID" value="OJJ05525.1"/>
    <property type="molecule type" value="Genomic_DNA"/>
</dbReference>
<proteinExistence type="predicted"/>
<dbReference type="OrthoDB" id="6846267at2759"/>
<dbReference type="VEuPathDB" id="FungiDB:ASPVEDRAFT_198750"/>
<sequence length="546" mass="60917">METTQKPYPKAIGHRGYLEGATLSSKATGKPLCNFFGGVRYGIAPPERWRRSQKLPAGYQYGTREAPFKCPGSTGNCPQPTFRNATPLPWDEDCFQCNIWVPLGTPPKDGWPVFFFMHGGWLQFGSPNMFSPAALLGETDFNAIVVMPAYRLNVFGFLYSSELESDAASVGETVGNHGFWDQRLALEWTRDNIGLFNGNPSEITIGGYSAGAHSVCYQLAYDLDLPQPSSIIKRACIWSNSFTIQPKSPSTAQTQFNELASALHIPASLPASQKLSTLRSTPASTLLNTIASLNFHEFRPTTDKAFISTSLFQSLTNGTLAHKLRQRGIRLLLGECADEHFLYGAWRPPKQNTPDSVRTRLAADYPQPGAVDTLMKRYFPGDKLPRGYKDWSDAFGRVYADMQVHKMQRGLIYELTKGSSSAFGASDSMDNMIYRYRIEYRLKCAEKLIPVEWGVTHATDQFIWFWGNGQVVGEDEKGVIRRAFIEPFTRFVHGVGVLGWGTKSFKEVRTLKADGAVEIQEDGMWDGAVELWRDLVHGREPASAKL</sequence>
<reference evidence="3" key="1">
    <citation type="journal article" date="2017" name="Genome Biol.">
        <title>Comparative genomics reveals high biological diversity and specific adaptations in the industrially and medically important fungal genus Aspergillus.</title>
        <authorList>
            <person name="de Vries R.P."/>
            <person name="Riley R."/>
            <person name="Wiebenga A."/>
            <person name="Aguilar-Osorio G."/>
            <person name="Amillis S."/>
            <person name="Uchima C.A."/>
            <person name="Anderluh G."/>
            <person name="Asadollahi M."/>
            <person name="Askin M."/>
            <person name="Barry K."/>
            <person name="Battaglia E."/>
            <person name="Bayram O."/>
            <person name="Benocci T."/>
            <person name="Braus-Stromeyer S.A."/>
            <person name="Caldana C."/>
            <person name="Canovas D."/>
            <person name="Cerqueira G.C."/>
            <person name="Chen F."/>
            <person name="Chen W."/>
            <person name="Choi C."/>
            <person name="Clum A."/>
            <person name="Dos Santos R.A."/>
            <person name="Damasio A.R."/>
            <person name="Diallinas G."/>
            <person name="Emri T."/>
            <person name="Fekete E."/>
            <person name="Flipphi M."/>
            <person name="Freyberg S."/>
            <person name="Gallo A."/>
            <person name="Gournas C."/>
            <person name="Habgood R."/>
            <person name="Hainaut M."/>
            <person name="Harispe M.L."/>
            <person name="Henrissat B."/>
            <person name="Hilden K.S."/>
            <person name="Hope R."/>
            <person name="Hossain A."/>
            <person name="Karabika E."/>
            <person name="Karaffa L."/>
            <person name="Karanyi Z."/>
            <person name="Krasevec N."/>
            <person name="Kuo A."/>
            <person name="Kusch H."/>
            <person name="LaButti K."/>
            <person name="Lagendijk E.L."/>
            <person name="Lapidus A."/>
            <person name="Levasseur A."/>
            <person name="Lindquist E."/>
            <person name="Lipzen A."/>
            <person name="Logrieco A.F."/>
            <person name="MacCabe A."/>
            <person name="Maekelae M.R."/>
            <person name="Malavazi I."/>
            <person name="Melin P."/>
            <person name="Meyer V."/>
            <person name="Mielnichuk N."/>
            <person name="Miskei M."/>
            <person name="Molnar A.P."/>
            <person name="Mule G."/>
            <person name="Ngan C.Y."/>
            <person name="Orejas M."/>
            <person name="Orosz E."/>
            <person name="Ouedraogo J.P."/>
            <person name="Overkamp K.M."/>
            <person name="Park H.-S."/>
            <person name="Perrone G."/>
            <person name="Piumi F."/>
            <person name="Punt P.J."/>
            <person name="Ram A.F."/>
            <person name="Ramon A."/>
            <person name="Rauscher S."/>
            <person name="Record E."/>
            <person name="Riano-Pachon D.M."/>
            <person name="Robert V."/>
            <person name="Roehrig J."/>
            <person name="Ruller R."/>
            <person name="Salamov A."/>
            <person name="Salih N.S."/>
            <person name="Samson R.A."/>
            <person name="Sandor E."/>
            <person name="Sanguinetti M."/>
            <person name="Schuetze T."/>
            <person name="Sepcic K."/>
            <person name="Shelest E."/>
            <person name="Sherlock G."/>
            <person name="Sophianopoulou V."/>
            <person name="Squina F.M."/>
            <person name="Sun H."/>
            <person name="Susca A."/>
            <person name="Todd R.B."/>
            <person name="Tsang A."/>
            <person name="Unkles S.E."/>
            <person name="van de Wiele N."/>
            <person name="van Rossen-Uffink D."/>
            <person name="Oliveira J.V."/>
            <person name="Vesth T.C."/>
            <person name="Visser J."/>
            <person name="Yu J.-H."/>
            <person name="Zhou M."/>
            <person name="Andersen M.R."/>
            <person name="Archer D.B."/>
            <person name="Baker S.E."/>
            <person name="Benoit I."/>
            <person name="Brakhage A.A."/>
            <person name="Braus G.H."/>
            <person name="Fischer R."/>
            <person name="Frisvad J.C."/>
            <person name="Goldman G.H."/>
            <person name="Houbraken J."/>
            <person name="Oakley B."/>
            <person name="Pocsi I."/>
            <person name="Scazzocchio C."/>
            <person name="Seiboth B."/>
            <person name="vanKuyk P.A."/>
            <person name="Wortman J."/>
            <person name="Dyer P.S."/>
            <person name="Grigoriev I.V."/>
        </authorList>
    </citation>
    <scope>NUCLEOTIDE SEQUENCE [LARGE SCALE GENOMIC DNA]</scope>
    <source>
        <strain evidence="3">CBS 583.65</strain>
    </source>
</reference>
<dbReference type="Pfam" id="PF00135">
    <property type="entry name" value="COesterase"/>
    <property type="match status" value="1"/>
</dbReference>
<evidence type="ECO:0000259" key="1">
    <source>
        <dbReference type="Pfam" id="PF00135"/>
    </source>
</evidence>
<gene>
    <name evidence="2" type="ORF">ASPVEDRAFT_198750</name>
</gene>
<feature type="domain" description="Carboxylesterase type B" evidence="1">
    <location>
        <begin position="15"/>
        <end position="492"/>
    </location>
</feature>
<dbReference type="GeneID" id="63724773"/>
<dbReference type="RefSeq" id="XP_040671287.1">
    <property type="nucleotide sequence ID" value="XM_040809262.1"/>
</dbReference>
<protein>
    <recommendedName>
        <fullName evidence="1">Carboxylesterase type B domain-containing protein</fullName>
    </recommendedName>
</protein>
<name>A0A1L9PVR7_ASPVE</name>
<keyword evidence="3" id="KW-1185">Reference proteome</keyword>
<dbReference type="InterPro" id="IPR029058">
    <property type="entry name" value="AB_hydrolase_fold"/>
</dbReference>
<dbReference type="PANTHER" id="PTHR43142:SF4">
    <property type="entry name" value="CARBOXYLIC ESTER HYDROLASE"/>
    <property type="match status" value="1"/>
</dbReference>
<evidence type="ECO:0000313" key="3">
    <source>
        <dbReference type="Proteomes" id="UP000184073"/>
    </source>
</evidence>
<dbReference type="STRING" id="1036611.A0A1L9PVR7"/>
<dbReference type="Gene3D" id="3.40.50.1820">
    <property type="entry name" value="alpha/beta hydrolase"/>
    <property type="match status" value="1"/>
</dbReference>